<dbReference type="Pfam" id="PF00651">
    <property type="entry name" value="BTB"/>
    <property type="match status" value="1"/>
</dbReference>
<reference evidence="8" key="1">
    <citation type="submission" date="2022-01" db="EMBL/GenBank/DDBJ databases">
        <authorList>
            <person name="King R."/>
        </authorList>
    </citation>
    <scope>NUCLEOTIDE SEQUENCE</scope>
</reference>
<dbReference type="InterPro" id="IPR051095">
    <property type="entry name" value="Dros_DevTransReg"/>
</dbReference>
<keyword evidence="3 4" id="KW-0539">Nucleus</keyword>
<evidence type="ECO:0000313" key="8">
    <source>
        <dbReference type="EMBL" id="CAH1727954.1"/>
    </source>
</evidence>
<dbReference type="SUPFAM" id="SSF46689">
    <property type="entry name" value="Homeodomain-like"/>
    <property type="match status" value="1"/>
</dbReference>
<dbReference type="PANTHER" id="PTHR23110:SF105">
    <property type="entry name" value="RIBBON, ISOFORM C"/>
    <property type="match status" value="1"/>
</dbReference>
<feature type="compositionally biased region" description="Basic and acidic residues" evidence="5">
    <location>
        <begin position="165"/>
        <end position="177"/>
    </location>
</feature>
<feature type="compositionally biased region" description="Low complexity" evidence="5">
    <location>
        <begin position="146"/>
        <end position="162"/>
    </location>
</feature>
<dbReference type="OrthoDB" id="1930084at2759"/>
<dbReference type="GO" id="GO:0003677">
    <property type="term" value="F:DNA binding"/>
    <property type="evidence" value="ECO:0007669"/>
    <property type="project" value="UniProtKB-UniRule"/>
</dbReference>
<feature type="region of interest" description="Disordered" evidence="5">
    <location>
        <begin position="326"/>
        <end position="378"/>
    </location>
</feature>
<dbReference type="FunFam" id="1.10.10.60:FF:000019">
    <property type="entry name" value="Ligand-dependent corepressor isoform 1"/>
    <property type="match status" value="1"/>
</dbReference>
<evidence type="ECO:0000259" key="7">
    <source>
        <dbReference type="PROSITE" id="PS50960"/>
    </source>
</evidence>
<dbReference type="GO" id="GO:0006357">
    <property type="term" value="P:regulation of transcription by RNA polymerase II"/>
    <property type="evidence" value="ECO:0007669"/>
    <property type="project" value="TreeGrafter"/>
</dbReference>
<dbReference type="InterPro" id="IPR007889">
    <property type="entry name" value="HTH_Psq"/>
</dbReference>
<feature type="compositionally biased region" description="Pro residues" evidence="5">
    <location>
        <begin position="762"/>
        <end position="771"/>
    </location>
</feature>
<feature type="region of interest" description="Disordered" evidence="5">
    <location>
        <begin position="546"/>
        <end position="573"/>
    </location>
</feature>
<feature type="region of interest" description="Disordered" evidence="5">
    <location>
        <begin position="146"/>
        <end position="177"/>
    </location>
</feature>
<proteinExistence type="predicted"/>
<dbReference type="EMBL" id="OU895879">
    <property type="protein sequence ID" value="CAH1727954.1"/>
    <property type="molecule type" value="Genomic_DNA"/>
</dbReference>
<dbReference type="PROSITE" id="PS50097">
    <property type="entry name" value="BTB"/>
    <property type="match status" value="1"/>
</dbReference>
<reference evidence="8" key="2">
    <citation type="submission" date="2022-10" db="EMBL/GenBank/DDBJ databases">
        <authorList>
            <consortium name="ENA_rothamsted_submissions"/>
            <consortium name="culmorum"/>
            <person name="King R."/>
        </authorList>
    </citation>
    <scope>NUCLEOTIDE SEQUENCE</scope>
</reference>
<sequence>MGSGNETKNGATKSGTGVWSSDGHGYCLRWNNHKSNLVEILEALIKMECYVDCTIYVDDRVQFKAHRVVLAACSPYFQAILQDAPQDHCSLIFPGVKEFEMRTLLEYIYVGEVNIAESQLHRIIKIAKMLEVKGLLDMVDLTNNISQQQQQQPIPSPQNNSNLFRSEREPNPLSDHKRDQIAYPLHPLTHSSPIISTSTKISSAQSSSSPPYNYKSPYAASIFSQSSSGSREIIGAGIPKQQDIMDDERNRNWPSPLPLSLSRSAQSTLSSVYETGSDMNPLKRKKLSSISSMLMTRDTPILRNVLAQSIAADSSNNALQMIANASSPTRASNNGDGEDGNGNGTDNMDHNDTNNNENNGNGNNLDDSNVGNVSGGNGSVYVSYGRKSGARSYHSSNGSDNSEKVNIIILIFQQFFFTKIFFFMSTQKFKYEEPASPFTDKSFDDESNSDRRPRESPPEFLGDIRLPSYLQQQQQFQQAQYQHHSQGSGGNGSASGSQKPEWKRYKQYTRNDIMSAIECVRNGMSALQASRKFGVPSRTLYDKVKKLGITTGTPRNRSTSKREPGPSSSSAAFPYGSLSGAAGAFGLYPNQDNQLSTSQDFDSEMEVENMKHHRPSPHASLLDPIFLQKLAAEARSEDFRGDALHAMALAAAAHAQFNGMGTSSRGHDPTTASVLSKFINRHDNDEREERERDRDRERDRERERERERDRERYERERERERNRSNGEQSLIKREPAEEIDDEMEEIDRAENLSVLRRESPPHMTPPIPHTPPFENRGVIVPPMKYLSPRSEPSSTTPPNVMDQPLALDTNELKQKFAETGVALTPTTTANYDE</sequence>
<feature type="compositionally biased region" description="Low complexity" evidence="5">
    <location>
        <begin position="471"/>
        <end position="486"/>
    </location>
</feature>
<feature type="compositionally biased region" description="Low complexity" evidence="5">
    <location>
        <begin position="353"/>
        <end position="372"/>
    </location>
</feature>
<dbReference type="Gene3D" id="1.10.10.60">
    <property type="entry name" value="Homeodomain-like"/>
    <property type="match status" value="1"/>
</dbReference>
<evidence type="ECO:0000313" key="9">
    <source>
        <dbReference type="Proteomes" id="UP001153620"/>
    </source>
</evidence>
<dbReference type="InterPro" id="IPR011333">
    <property type="entry name" value="SKP1/BTB/POZ_sf"/>
</dbReference>
<gene>
    <name evidence="8" type="ORF">CHIRRI_LOCUS10183</name>
</gene>
<dbReference type="Gene3D" id="3.30.710.10">
    <property type="entry name" value="Potassium Channel Kv1.1, Chain A"/>
    <property type="match status" value="1"/>
</dbReference>
<keyword evidence="9" id="KW-1185">Reference proteome</keyword>
<feature type="compositionally biased region" description="Basic and acidic residues" evidence="5">
    <location>
        <begin position="746"/>
        <end position="760"/>
    </location>
</feature>
<feature type="compositionally biased region" description="Low complexity" evidence="5">
    <location>
        <begin position="787"/>
        <end position="798"/>
    </location>
</feature>
<dbReference type="CDD" id="cd18315">
    <property type="entry name" value="BTB_POZ_BAB-like"/>
    <property type="match status" value="1"/>
</dbReference>
<dbReference type="SMART" id="SM00225">
    <property type="entry name" value="BTB"/>
    <property type="match status" value="1"/>
</dbReference>
<evidence type="ECO:0000256" key="5">
    <source>
        <dbReference type="SAM" id="MobiDB-lite"/>
    </source>
</evidence>
<name>A0A9P0J5M8_9DIPT</name>
<dbReference type="SUPFAM" id="SSF54695">
    <property type="entry name" value="POZ domain"/>
    <property type="match status" value="1"/>
</dbReference>
<protein>
    <submittedName>
        <fullName evidence="8">Uncharacterized protein</fullName>
    </submittedName>
</protein>
<feature type="DNA-binding region" description="H-T-H motif" evidence="4">
    <location>
        <begin position="526"/>
        <end position="546"/>
    </location>
</feature>
<evidence type="ECO:0000256" key="3">
    <source>
        <dbReference type="ARBA" id="ARBA00023242"/>
    </source>
</evidence>
<dbReference type="PROSITE" id="PS50960">
    <property type="entry name" value="HTH_PSQ"/>
    <property type="match status" value="1"/>
</dbReference>
<dbReference type="PANTHER" id="PTHR23110">
    <property type="entry name" value="BTB DOMAIN TRANSCRIPTION FACTOR"/>
    <property type="match status" value="1"/>
</dbReference>
<organism evidence="8 9">
    <name type="scientific">Chironomus riparius</name>
    <dbReference type="NCBI Taxonomy" id="315576"/>
    <lineage>
        <taxon>Eukaryota</taxon>
        <taxon>Metazoa</taxon>
        <taxon>Ecdysozoa</taxon>
        <taxon>Arthropoda</taxon>
        <taxon>Hexapoda</taxon>
        <taxon>Insecta</taxon>
        <taxon>Pterygota</taxon>
        <taxon>Neoptera</taxon>
        <taxon>Endopterygota</taxon>
        <taxon>Diptera</taxon>
        <taxon>Nematocera</taxon>
        <taxon>Chironomoidea</taxon>
        <taxon>Chironomidae</taxon>
        <taxon>Chironominae</taxon>
        <taxon>Chironomus</taxon>
    </lineage>
</organism>
<feature type="region of interest" description="Disordered" evidence="5">
    <location>
        <begin position="435"/>
        <end position="502"/>
    </location>
</feature>
<feature type="domain" description="BTB" evidence="6">
    <location>
        <begin position="51"/>
        <end position="117"/>
    </location>
</feature>
<evidence type="ECO:0000256" key="1">
    <source>
        <dbReference type="ARBA" id="ARBA00004123"/>
    </source>
</evidence>
<feature type="compositionally biased region" description="Basic and acidic residues" evidence="5">
    <location>
        <begin position="441"/>
        <end position="457"/>
    </location>
</feature>
<dbReference type="InterPro" id="IPR000210">
    <property type="entry name" value="BTB/POZ_dom"/>
</dbReference>
<dbReference type="InterPro" id="IPR009057">
    <property type="entry name" value="Homeodomain-like_sf"/>
</dbReference>
<evidence type="ECO:0000256" key="4">
    <source>
        <dbReference type="PROSITE-ProRule" id="PRU00320"/>
    </source>
</evidence>
<feature type="domain" description="HTH psq-type" evidence="7">
    <location>
        <begin position="499"/>
        <end position="550"/>
    </location>
</feature>
<accession>A0A9P0J5M8</accession>
<evidence type="ECO:0000256" key="2">
    <source>
        <dbReference type="ARBA" id="ARBA00023125"/>
    </source>
</evidence>
<dbReference type="Pfam" id="PF05225">
    <property type="entry name" value="HTH_psq"/>
    <property type="match status" value="1"/>
</dbReference>
<dbReference type="AlphaFoldDB" id="A0A9P0J5M8"/>
<dbReference type="GO" id="GO:0005634">
    <property type="term" value="C:nucleus"/>
    <property type="evidence" value="ECO:0007669"/>
    <property type="project" value="UniProtKB-SubCell"/>
</dbReference>
<comment type="subcellular location">
    <subcellularLocation>
        <location evidence="1 4">Nucleus</location>
    </subcellularLocation>
</comment>
<evidence type="ECO:0000259" key="6">
    <source>
        <dbReference type="PROSITE" id="PS50097"/>
    </source>
</evidence>
<feature type="compositionally biased region" description="Basic and acidic residues" evidence="5">
    <location>
        <begin position="680"/>
        <end position="736"/>
    </location>
</feature>
<feature type="region of interest" description="Disordered" evidence="5">
    <location>
        <begin position="676"/>
        <end position="804"/>
    </location>
</feature>
<dbReference type="Proteomes" id="UP001153620">
    <property type="component" value="Chromosome 3"/>
</dbReference>
<keyword evidence="2 4" id="KW-0238">DNA-binding</keyword>